<organism evidence="8 9">
    <name type="scientific">Actinia tenebrosa</name>
    <name type="common">Australian red waratah sea anemone</name>
    <dbReference type="NCBI Taxonomy" id="6105"/>
    <lineage>
        <taxon>Eukaryota</taxon>
        <taxon>Metazoa</taxon>
        <taxon>Cnidaria</taxon>
        <taxon>Anthozoa</taxon>
        <taxon>Hexacorallia</taxon>
        <taxon>Actiniaria</taxon>
        <taxon>Actiniidae</taxon>
        <taxon>Actinia</taxon>
    </lineage>
</organism>
<evidence type="ECO:0000256" key="1">
    <source>
        <dbReference type="ARBA" id="ARBA00004173"/>
    </source>
</evidence>
<evidence type="ECO:0000313" key="9">
    <source>
        <dbReference type="RefSeq" id="XP_031555732.1"/>
    </source>
</evidence>
<keyword evidence="5" id="KW-0687">Ribonucleoprotein</keyword>
<dbReference type="KEGG" id="aten:116292533"/>
<dbReference type="InParanoid" id="A0A6P8HSW8"/>
<dbReference type="Gene3D" id="3.40.30.10">
    <property type="entry name" value="Glutaredoxin"/>
    <property type="match status" value="1"/>
</dbReference>
<dbReference type="GeneID" id="116292533"/>
<comment type="similarity">
    <text evidence="2">Belongs to the mitochondrion-specific ribosomal protein mL43 family.</text>
</comment>
<dbReference type="Pfam" id="PF05047">
    <property type="entry name" value="L51_S25_CI-B8"/>
    <property type="match status" value="1"/>
</dbReference>
<dbReference type="FunCoup" id="A0A6P8HSW8">
    <property type="interactions" value="1046"/>
</dbReference>
<sequence>MAATIGLPNGMGRYVCQLQRVTLNYCRAGGSSRGLRDFIDQNVVSFAKSNPQVAVYVRERNGKHPRIVANYLNGNSKIIDIKNMEIEDIRKWLERLRGESGVKIEKIRKPWHTDNPSIQGTWTPFTNKPSLKM</sequence>
<dbReference type="InterPro" id="IPR036249">
    <property type="entry name" value="Thioredoxin-like_sf"/>
</dbReference>
<dbReference type="RefSeq" id="XP_031555732.1">
    <property type="nucleotide sequence ID" value="XM_031699872.1"/>
</dbReference>
<dbReference type="SMART" id="SM00916">
    <property type="entry name" value="L51_S25_CI-B8"/>
    <property type="match status" value="1"/>
</dbReference>
<dbReference type="GO" id="GO:0032543">
    <property type="term" value="P:mitochondrial translation"/>
    <property type="evidence" value="ECO:0007669"/>
    <property type="project" value="InterPro"/>
</dbReference>
<name>A0A6P8HSW8_ACTTE</name>
<proteinExistence type="inferred from homology"/>
<dbReference type="SUPFAM" id="SSF52833">
    <property type="entry name" value="Thioredoxin-like"/>
    <property type="match status" value="1"/>
</dbReference>
<keyword evidence="8" id="KW-1185">Reference proteome</keyword>
<evidence type="ECO:0000313" key="8">
    <source>
        <dbReference type="Proteomes" id="UP000515163"/>
    </source>
</evidence>
<dbReference type="GO" id="GO:0003735">
    <property type="term" value="F:structural constituent of ribosome"/>
    <property type="evidence" value="ECO:0007669"/>
    <property type="project" value="InterPro"/>
</dbReference>
<dbReference type="InterPro" id="IPR039927">
    <property type="entry name" value="Ribosomal_mL43"/>
</dbReference>
<evidence type="ECO:0000256" key="4">
    <source>
        <dbReference type="ARBA" id="ARBA00023128"/>
    </source>
</evidence>
<protein>
    <recommendedName>
        <fullName evidence="6">Large ribosomal subunit protein mL43</fullName>
    </recommendedName>
</protein>
<dbReference type="OrthoDB" id="88at2759"/>
<evidence type="ECO:0000259" key="7">
    <source>
        <dbReference type="SMART" id="SM00916"/>
    </source>
</evidence>
<dbReference type="AlphaFoldDB" id="A0A6P8HSW8"/>
<feature type="domain" description="Ribosomal protein/NADH dehydrogenase" evidence="7">
    <location>
        <begin position="27"/>
        <end position="100"/>
    </location>
</feature>
<reference evidence="9" key="1">
    <citation type="submission" date="2025-08" db="UniProtKB">
        <authorList>
            <consortium name="RefSeq"/>
        </authorList>
    </citation>
    <scope>IDENTIFICATION</scope>
    <source>
        <tissue evidence="9">Tentacle</tissue>
    </source>
</reference>
<evidence type="ECO:0000256" key="5">
    <source>
        <dbReference type="ARBA" id="ARBA00023274"/>
    </source>
</evidence>
<dbReference type="InterPro" id="IPR007741">
    <property type="entry name" value="Ribosomal_mL43/mS25/NADH_DH"/>
</dbReference>
<dbReference type="PANTHER" id="PTHR21396:SF2">
    <property type="entry name" value="LARGE RIBOSOMAL SUBUNIT PROTEIN ML43"/>
    <property type="match status" value="1"/>
</dbReference>
<evidence type="ECO:0000256" key="2">
    <source>
        <dbReference type="ARBA" id="ARBA00006073"/>
    </source>
</evidence>
<keyword evidence="4" id="KW-0496">Mitochondrion</keyword>
<keyword evidence="3" id="KW-0689">Ribosomal protein</keyword>
<dbReference type="PANTHER" id="PTHR21396">
    <property type="entry name" value="39S RIBOSOMAL PROTEIN L43"/>
    <property type="match status" value="1"/>
</dbReference>
<evidence type="ECO:0000256" key="6">
    <source>
        <dbReference type="ARBA" id="ARBA00035188"/>
    </source>
</evidence>
<comment type="subcellular location">
    <subcellularLocation>
        <location evidence="1">Mitochondrion</location>
    </subcellularLocation>
</comment>
<accession>A0A6P8HSW8</accession>
<gene>
    <name evidence="9" type="primary">LOC116292533</name>
</gene>
<dbReference type="Proteomes" id="UP000515163">
    <property type="component" value="Unplaced"/>
</dbReference>
<evidence type="ECO:0000256" key="3">
    <source>
        <dbReference type="ARBA" id="ARBA00022980"/>
    </source>
</evidence>
<dbReference type="GO" id="GO:0005762">
    <property type="term" value="C:mitochondrial large ribosomal subunit"/>
    <property type="evidence" value="ECO:0007669"/>
    <property type="project" value="TreeGrafter"/>
</dbReference>